<organism evidence="2 3">
    <name type="scientific">Pandoraea pulmonicola</name>
    <dbReference type="NCBI Taxonomy" id="93221"/>
    <lineage>
        <taxon>Bacteria</taxon>
        <taxon>Pseudomonadati</taxon>
        <taxon>Pseudomonadota</taxon>
        <taxon>Betaproteobacteria</taxon>
        <taxon>Burkholderiales</taxon>
        <taxon>Burkholderiaceae</taxon>
        <taxon>Pandoraea</taxon>
    </lineage>
</organism>
<evidence type="ECO:0000313" key="2">
    <source>
        <dbReference type="EMBL" id="AJC21672.2"/>
    </source>
</evidence>
<feature type="compositionally biased region" description="Basic and acidic residues" evidence="1">
    <location>
        <begin position="136"/>
        <end position="145"/>
    </location>
</feature>
<reference evidence="2" key="1">
    <citation type="submission" date="2016-11" db="EMBL/GenBank/DDBJ databases">
        <title>Complete Genome Sequencing of Pandoraea pulmonicola DSM 16583.</title>
        <authorList>
            <person name="Chan K.-G."/>
        </authorList>
    </citation>
    <scope>NUCLEOTIDE SEQUENCE</scope>
    <source>
        <strain evidence="2">DSM 16583</strain>
    </source>
</reference>
<keyword evidence="3" id="KW-1185">Reference proteome</keyword>
<proteinExistence type="predicted"/>
<dbReference type="EMBL" id="CP010310">
    <property type="protein sequence ID" value="AJC21672.2"/>
    <property type="molecule type" value="Genomic_DNA"/>
</dbReference>
<sequence>MTMLSPHEIATLLLAAASLGPIDADALELPDLAALEQARLVHVAVNEGQAQVTVTEDGHRVLRRLGLEPVKGERKDAQRPTMMAAPRAVSNEGISMAGRSGGKEVAREARHVGRDGNDAGAQQAASLPAGSIDPAGRSEHREEEA</sequence>
<gene>
    <name evidence="2" type="ORF">RO07_16410</name>
</gene>
<feature type="region of interest" description="Disordered" evidence="1">
    <location>
        <begin position="66"/>
        <end position="145"/>
    </location>
</feature>
<accession>A0ABN4EUU7</accession>
<feature type="compositionally biased region" description="Basic and acidic residues" evidence="1">
    <location>
        <begin position="101"/>
        <end position="117"/>
    </location>
</feature>
<protein>
    <submittedName>
        <fullName evidence="2">Uncharacterized protein</fullName>
    </submittedName>
</protein>
<evidence type="ECO:0000256" key="1">
    <source>
        <dbReference type="SAM" id="MobiDB-lite"/>
    </source>
</evidence>
<evidence type="ECO:0000313" key="3">
    <source>
        <dbReference type="Proteomes" id="UP000035086"/>
    </source>
</evidence>
<dbReference type="Proteomes" id="UP000035086">
    <property type="component" value="Chromosome"/>
</dbReference>
<name>A0ABN4EUU7_PANPU</name>